<dbReference type="STRING" id="595434.RISK_003960"/>
<evidence type="ECO:0000313" key="2">
    <source>
        <dbReference type="Proteomes" id="UP000036367"/>
    </source>
</evidence>
<keyword evidence="2" id="KW-1185">Reference proteome</keyword>
<sequence>MDRMGGMGNREQRTQVNVYHAVERNGSVRGNSMFDLRNYLASGWLFGLQRLDG</sequence>
<accession>A0A0J1BBU4</accession>
<dbReference type="PATRIC" id="fig|595434.4.peg.3752"/>
<evidence type="ECO:0000313" key="1">
    <source>
        <dbReference type="EMBL" id="KLU03991.1"/>
    </source>
</evidence>
<dbReference type="Proteomes" id="UP000036367">
    <property type="component" value="Unassembled WGS sequence"/>
</dbReference>
<proteinExistence type="predicted"/>
<reference evidence="1" key="1">
    <citation type="submission" date="2015-05" db="EMBL/GenBank/DDBJ databases">
        <title>Permanent draft genome of Rhodopirellula islandicus K833.</title>
        <authorList>
            <person name="Kizina J."/>
            <person name="Richter M."/>
            <person name="Glockner F.O."/>
            <person name="Harder J."/>
        </authorList>
    </citation>
    <scope>NUCLEOTIDE SEQUENCE [LARGE SCALE GENOMIC DNA]</scope>
    <source>
        <strain evidence="1">K833</strain>
    </source>
</reference>
<organism evidence="1 2">
    <name type="scientific">Rhodopirellula islandica</name>
    <dbReference type="NCBI Taxonomy" id="595434"/>
    <lineage>
        <taxon>Bacteria</taxon>
        <taxon>Pseudomonadati</taxon>
        <taxon>Planctomycetota</taxon>
        <taxon>Planctomycetia</taxon>
        <taxon>Pirellulales</taxon>
        <taxon>Pirellulaceae</taxon>
        <taxon>Rhodopirellula</taxon>
    </lineage>
</organism>
<name>A0A0J1BBU4_RHOIS</name>
<dbReference type="EMBL" id="LECT01000030">
    <property type="protein sequence ID" value="KLU03991.1"/>
    <property type="molecule type" value="Genomic_DNA"/>
</dbReference>
<dbReference type="AlphaFoldDB" id="A0A0J1BBU4"/>
<comment type="caution">
    <text evidence="1">The sequence shown here is derived from an EMBL/GenBank/DDBJ whole genome shotgun (WGS) entry which is preliminary data.</text>
</comment>
<protein>
    <submittedName>
        <fullName evidence="1">Uncharacterized protein</fullName>
    </submittedName>
</protein>
<gene>
    <name evidence="1" type="ORF">RISK_003960</name>
</gene>